<accession>A0A1E7QYU4</accession>
<keyword evidence="9" id="KW-1185">Reference proteome</keyword>
<comment type="caution">
    <text evidence="8">The sequence shown here is derived from an EMBL/GenBank/DDBJ whole genome shotgun (WGS) entry which is preliminary data.</text>
</comment>
<dbReference type="Proteomes" id="UP000185895">
    <property type="component" value="Unassembled WGS sequence"/>
</dbReference>
<evidence type="ECO:0000256" key="5">
    <source>
        <dbReference type="ARBA" id="ARBA00022695"/>
    </source>
</evidence>
<keyword evidence="6 7" id="KW-0414">Isoprene biosynthesis</keyword>
<dbReference type="InterPro" id="IPR018294">
    <property type="entry name" value="ISPD_synthase_CS"/>
</dbReference>
<evidence type="ECO:0000256" key="2">
    <source>
        <dbReference type="ARBA" id="ARBA00004787"/>
    </source>
</evidence>
<dbReference type="GO" id="GO:0019288">
    <property type="term" value="P:isopentenyl diphosphate biosynthetic process, methylerythritol 4-phosphate pathway"/>
    <property type="evidence" value="ECO:0007669"/>
    <property type="project" value="UniProtKB-UniRule"/>
</dbReference>
<dbReference type="AlphaFoldDB" id="A0A1E7QYU4"/>
<dbReference type="HAMAP" id="MF_00108">
    <property type="entry name" value="IspD"/>
    <property type="match status" value="1"/>
</dbReference>
<feature type="site" description="Transition state stabilizer" evidence="7">
    <location>
        <position position="20"/>
    </location>
</feature>
<feature type="site" description="Positions MEP for the nucleophilic attack" evidence="7">
    <location>
        <position position="157"/>
    </location>
</feature>
<evidence type="ECO:0000313" key="8">
    <source>
        <dbReference type="EMBL" id="OEY92186.1"/>
    </source>
</evidence>
<dbReference type="InterPro" id="IPR001228">
    <property type="entry name" value="IspD"/>
</dbReference>
<dbReference type="PANTHER" id="PTHR32125">
    <property type="entry name" value="2-C-METHYL-D-ERYTHRITOL 4-PHOSPHATE CYTIDYLYLTRANSFERASE, CHLOROPLASTIC"/>
    <property type="match status" value="1"/>
</dbReference>
<proteinExistence type="inferred from homology"/>
<evidence type="ECO:0000256" key="6">
    <source>
        <dbReference type="ARBA" id="ARBA00023229"/>
    </source>
</evidence>
<dbReference type="Pfam" id="PF01128">
    <property type="entry name" value="IspD"/>
    <property type="match status" value="1"/>
</dbReference>
<dbReference type="Gene3D" id="3.90.550.10">
    <property type="entry name" value="Spore Coat Polysaccharide Biosynthesis Protein SpsA, Chain A"/>
    <property type="match status" value="1"/>
</dbReference>
<gene>
    <name evidence="7" type="primary">ispD</name>
    <name evidence="8" type="ORF">BJI46_05380</name>
</gene>
<keyword evidence="4 7" id="KW-0808">Transferase</keyword>
<feature type="site" description="Transition state stabilizer" evidence="7">
    <location>
        <position position="27"/>
    </location>
</feature>
<comment type="pathway">
    <text evidence="2 7">Isoprenoid biosynthesis; isopentenyl diphosphate biosynthesis via DXP pathway; isopentenyl diphosphate from 1-deoxy-D-xylulose 5-phosphate: step 2/6.</text>
</comment>
<dbReference type="GO" id="GO:0050518">
    <property type="term" value="F:2-C-methyl-D-erythritol 4-phosphate cytidylyltransferase activity"/>
    <property type="evidence" value="ECO:0007669"/>
    <property type="project" value="UniProtKB-UniRule"/>
</dbReference>
<dbReference type="EMBL" id="MKKK01000067">
    <property type="protein sequence ID" value="OEY92186.1"/>
    <property type="molecule type" value="Genomic_DNA"/>
</dbReference>
<comment type="function">
    <text evidence="7">Catalyzes the formation of 4-diphosphocytidyl-2-C-methyl-D-erythritol from CTP and 2-C-methyl-D-erythritol 4-phosphate (MEP).</text>
</comment>
<organism evidence="8 9">
    <name type="scientific">Acinetobacter qingfengensis</name>
    <dbReference type="NCBI Taxonomy" id="1262585"/>
    <lineage>
        <taxon>Bacteria</taxon>
        <taxon>Pseudomonadati</taxon>
        <taxon>Pseudomonadota</taxon>
        <taxon>Gammaproteobacteria</taxon>
        <taxon>Moraxellales</taxon>
        <taxon>Moraxellaceae</taxon>
        <taxon>Acinetobacter</taxon>
    </lineage>
</organism>
<dbReference type="PANTHER" id="PTHR32125:SF4">
    <property type="entry name" value="2-C-METHYL-D-ERYTHRITOL 4-PHOSPHATE CYTIDYLYLTRANSFERASE, CHLOROPLASTIC"/>
    <property type="match status" value="1"/>
</dbReference>
<name>A0A1E7QYU4_9GAMM</name>
<evidence type="ECO:0000256" key="3">
    <source>
        <dbReference type="ARBA" id="ARBA00009789"/>
    </source>
</evidence>
<dbReference type="EC" id="2.7.7.60" evidence="7"/>
<dbReference type="STRING" id="1262585.BJI46_05380"/>
<protein>
    <recommendedName>
        <fullName evidence="7">2-C-methyl-D-erythritol 4-phosphate cytidylyltransferase</fullName>
        <ecNumber evidence="7">2.7.7.60</ecNumber>
    </recommendedName>
    <alternativeName>
        <fullName evidence="7">4-diphosphocytidyl-2C-methyl-D-erythritol synthase</fullName>
    </alternativeName>
    <alternativeName>
        <fullName evidence="7">MEP cytidylyltransferase</fullName>
        <shortName evidence="7">MCT</shortName>
    </alternativeName>
</protein>
<dbReference type="UniPathway" id="UPA00056">
    <property type="reaction ID" value="UER00093"/>
</dbReference>
<evidence type="ECO:0000313" key="9">
    <source>
        <dbReference type="Proteomes" id="UP000185895"/>
    </source>
</evidence>
<feature type="site" description="Positions MEP for the nucleophilic attack" evidence="7">
    <location>
        <position position="213"/>
    </location>
</feature>
<dbReference type="InterPro" id="IPR050088">
    <property type="entry name" value="IspD/TarI_cytidylyltransf_bact"/>
</dbReference>
<evidence type="ECO:0000256" key="4">
    <source>
        <dbReference type="ARBA" id="ARBA00022679"/>
    </source>
</evidence>
<sequence>MKMAIPKLWAVIPAAGSGKRFSTTQLKQYQQLCDKTVLQHSVNALYQLPLAGCVISISTEDRIAKQLVFDHPVQFCLGGQERMDSVLAGLNHLRDYAADDDYVLVHDAARPCLHQTQIQYIIEFCHKDEVAGIIAVPVRDTLKYAEKHQYIAHTVDRENLWQAQTPQIVKYAVLRSALEKAQQKQIVVTDEASALEVLGIAIKLIPGRSDNIKITYAEDLQLAKLILQSF</sequence>
<dbReference type="SUPFAM" id="SSF53448">
    <property type="entry name" value="Nucleotide-diphospho-sugar transferases"/>
    <property type="match status" value="1"/>
</dbReference>
<dbReference type="FunFam" id="3.90.550.10:FF:000003">
    <property type="entry name" value="2-C-methyl-D-erythritol 4-phosphate cytidylyltransferase"/>
    <property type="match status" value="1"/>
</dbReference>
<comment type="catalytic activity">
    <reaction evidence="1 7">
        <text>2-C-methyl-D-erythritol 4-phosphate + CTP + H(+) = 4-CDP-2-C-methyl-D-erythritol + diphosphate</text>
        <dbReference type="Rhea" id="RHEA:13429"/>
        <dbReference type="ChEBI" id="CHEBI:15378"/>
        <dbReference type="ChEBI" id="CHEBI:33019"/>
        <dbReference type="ChEBI" id="CHEBI:37563"/>
        <dbReference type="ChEBI" id="CHEBI:57823"/>
        <dbReference type="ChEBI" id="CHEBI:58262"/>
        <dbReference type="EC" id="2.7.7.60"/>
    </reaction>
</comment>
<evidence type="ECO:0000256" key="1">
    <source>
        <dbReference type="ARBA" id="ARBA00001282"/>
    </source>
</evidence>
<dbReference type="CDD" id="cd02516">
    <property type="entry name" value="CDP-ME_synthetase"/>
    <property type="match status" value="1"/>
</dbReference>
<comment type="similarity">
    <text evidence="3 7">Belongs to the IspD/TarI cytidylyltransferase family. IspD subfamily.</text>
</comment>
<dbReference type="NCBIfam" id="TIGR00453">
    <property type="entry name" value="ispD"/>
    <property type="match status" value="1"/>
</dbReference>
<dbReference type="InterPro" id="IPR029044">
    <property type="entry name" value="Nucleotide-diphossugar_trans"/>
</dbReference>
<keyword evidence="5 7" id="KW-0548">Nucleotidyltransferase</keyword>
<reference evidence="8 9" key="1">
    <citation type="submission" date="2016-09" db="EMBL/GenBank/DDBJ databases">
        <authorList>
            <person name="Capua I."/>
            <person name="De Benedictis P."/>
            <person name="Joannis T."/>
            <person name="Lombin L.H."/>
            <person name="Cattoli G."/>
        </authorList>
    </citation>
    <scope>NUCLEOTIDE SEQUENCE [LARGE SCALE GENOMIC DNA]</scope>
    <source>
        <strain evidence="8 9">ANC 4671</strain>
    </source>
</reference>
<dbReference type="InterPro" id="IPR034683">
    <property type="entry name" value="IspD/TarI"/>
</dbReference>
<dbReference type="PROSITE" id="PS01295">
    <property type="entry name" value="ISPD"/>
    <property type="match status" value="1"/>
</dbReference>
<evidence type="ECO:0000256" key="7">
    <source>
        <dbReference type="HAMAP-Rule" id="MF_00108"/>
    </source>
</evidence>